<keyword evidence="4" id="KW-1185">Reference proteome</keyword>
<reference evidence="3 4" key="1">
    <citation type="submission" date="2016-10" db="EMBL/GenBank/DDBJ databases">
        <authorList>
            <person name="de Groot N.N."/>
        </authorList>
    </citation>
    <scope>NUCLEOTIDE SEQUENCE [LARGE SCALE GENOMIC DNA]</scope>
    <source>
        <strain evidence="3 4">DSM 19886</strain>
    </source>
</reference>
<dbReference type="Proteomes" id="UP000199440">
    <property type="component" value="Unassembled WGS sequence"/>
</dbReference>
<sequence length="403" mass="46412">MNRKQIKFCAINTLGALLLFFVLQKSHILPGENSKLFFLGPLVKNISISGTPEGYKKEFLIINTSYDRMLVPHYENVWGGADFEGIQRGNVAILDREKLARFFERIERFRNYRYIVCNVLFDQPSDYDRDLLSSMQNAKNMVVAQGEDINKVLLDFKGLNLGLDAIYTPGGSFSKYRLFEKSGDTVLKSMPLIMYEALYDQKIDPGFFFSRLNGSLIFNDFTPEYEVKNDDIVRPIDLGDILLFDDAHLAELTKDKIIIIGDYYNNLKKTVYDAKTPSHLILLNAFLALEKGYPKISFWLVVSLLLIFLFFSFLVITKQSKVESKVFKYPLLGGLVGGASYVLAMSFFSILINSIFDSNFNLAYMGIFFYLENIVVNRHFHYLRIKRRLNIGQNTSRRRKSTN</sequence>
<evidence type="ECO:0000313" key="3">
    <source>
        <dbReference type="EMBL" id="SDM82378.1"/>
    </source>
</evidence>
<feature type="transmembrane region" description="Helical" evidence="1">
    <location>
        <begin position="329"/>
        <end position="356"/>
    </location>
</feature>
<dbReference type="STRING" id="192904.SAMN04488514_11558"/>
<dbReference type="InterPro" id="IPR007890">
    <property type="entry name" value="CHASE2"/>
</dbReference>
<dbReference type="Pfam" id="PF05226">
    <property type="entry name" value="CHASE2"/>
    <property type="match status" value="1"/>
</dbReference>
<keyword evidence="1" id="KW-0472">Membrane</keyword>
<keyword evidence="1" id="KW-1133">Transmembrane helix</keyword>
<feature type="transmembrane region" description="Helical" evidence="1">
    <location>
        <begin position="362"/>
        <end position="380"/>
    </location>
</feature>
<dbReference type="AlphaFoldDB" id="A0A1G9WCX4"/>
<accession>A0A1G9WCX4</accession>
<dbReference type="RefSeq" id="WP_089894449.1">
    <property type="nucleotide sequence ID" value="NZ_FNGV01000015.1"/>
</dbReference>
<dbReference type="EMBL" id="FNGV01000015">
    <property type="protein sequence ID" value="SDM82378.1"/>
    <property type="molecule type" value="Genomic_DNA"/>
</dbReference>
<proteinExistence type="predicted"/>
<gene>
    <name evidence="3" type="ORF">SAMN04488514_11558</name>
</gene>
<feature type="transmembrane region" description="Helical" evidence="1">
    <location>
        <begin position="296"/>
        <end position="317"/>
    </location>
</feature>
<organism evidence="3 4">
    <name type="scientific">Kriegella aquimaris</name>
    <dbReference type="NCBI Taxonomy" id="192904"/>
    <lineage>
        <taxon>Bacteria</taxon>
        <taxon>Pseudomonadati</taxon>
        <taxon>Bacteroidota</taxon>
        <taxon>Flavobacteriia</taxon>
        <taxon>Flavobacteriales</taxon>
        <taxon>Flavobacteriaceae</taxon>
        <taxon>Kriegella</taxon>
    </lineage>
</organism>
<name>A0A1G9WCX4_9FLAO</name>
<evidence type="ECO:0000259" key="2">
    <source>
        <dbReference type="Pfam" id="PF05226"/>
    </source>
</evidence>
<keyword evidence="1" id="KW-0812">Transmembrane</keyword>
<feature type="domain" description="CHASE2" evidence="2">
    <location>
        <begin position="92"/>
        <end position="313"/>
    </location>
</feature>
<protein>
    <submittedName>
        <fullName evidence="3">CHASE2 domain-containing protein</fullName>
    </submittedName>
</protein>
<evidence type="ECO:0000256" key="1">
    <source>
        <dbReference type="SAM" id="Phobius"/>
    </source>
</evidence>
<evidence type="ECO:0000313" key="4">
    <source>
        <dbReference type="Proteomes" id="UP000199440"/>
    </source>
</evidence>
<dbReference type="OrthoDB" id="974603at2"/>